<protein>
    <submittedName>
        <fullName evidence="1">Uncharacterized protein</fullName>
    </submittedName>
</protein>
<dbReference type="EMBL" id="GBXM01047755">
    <property type="protein sequence ID" value="JAH60822.1"/>
    <property type="molecule type" value="Transcribed_RNA"/>
</dbReference>
<reference evidence="1" key="2">
    <citation type="journal article" date="2015" name="Fish Shellfish Immunol.">
        <title>Early steps in the European eel (Anguilla anguilla)-Vibrio vulnificus interaction in the gills: Role of the RtxA13 toxin.</title>
        <authorList>
            <person name="Callol A."/>
            <person name="Pajuelo D."/>
            <person name="Ebbesson L."/>
            <person name="Teles M."/>
            <person name="MacKenzie S."/>
            <person name="Amaro C."/>
        </authorList>
    </citation>
    <scope>NUCLEOTIDE SEQUENCE</scope>
</reference>
<proteinExistence type="predicted"/>
<evidence type="ECO:0000313" key="1">
    <source>
        <dbReference type="EMBL" id="JAH64371.1"/>
    </source>
</evidence>
<accession>A0A0E9UEZ0</accession>
<organism evidence="1">
    <name type="scientific">Anguilla anguilla</name>
    <name type="common">European freshwater eel</name>
    <name type="synonym">Muraena anguilla</name>
    <dbReference type="NCBI Taxonomy" id="7936"/>
    <lineage>
        <taxon>Eukaryota</taxon>
        <taxon>Metazoa</taxon>
        <taxon>Chordata</taxon>
        <taxon>Craniata</taxon>
        <taxon>Vertebrata</taxon>
        <taxon>Euteleostomi</taxon>
        <taxon>Actinopterygii</taxon>
        <taxon>Neopterygii</taxon>
        <taxon>Teleostei</taxon>
        <taxon>Anguilliformes</taxon>
        <taxon>Anguillidae</taxon>
        <taxon>Anguilla</taxon>
    </lineage>
</organism>
<reference evidence="1" key="1">
    <citation type="submission" date="2014-11" db="EMBL/GenBank/DDBJ databases">
        <authorList>
            <person name="Amaro Gonzalez C."/>
        </authorList>
    </citation>
    <scope>NUCLEOTIDE SEQUENCE</scope>
</reference>
<dbReference type="AlphaFoldDB" id="A0A0E9UEZ0"/>
<sequence length="29" mass="3383">MNIHSRSMEQAIWSLYRTSVRDSKGSRSV</sequence>
<dbReference type="EMBL" id="GBXM01044206">
    <property type="protein sequence ID" value="JAH64371.1"/>
    <property type="molecule type" value="Transcribed_RNA"/>
</dbReference>
<name>A0A0E9UEZ0_ANGAN</name>